<dbReference type="RefSeq" id="WP_188936247.1">
    <property type="nucleotide sequence ID" value="NZ_BMJC01000005.1"/>
</dbReference>
<keyword evidence="4" id="KW-1185">Reference proteome</keyword>
<dbReference type="InterPro" id="IPR011856">
    <property type="entry name" value="tRNA_endonuc-like_dom_sf"/>
</dbReference>
<evidence type="ECO:0000313" key="4">
    <source>
        <dbReference type="Proteomes" id="UP000607559"/>
    </source>
</evidence>
<reference evidence="3" key="2">
    <citation type="submission" date="2020-09" db="EMBL/GenBank/DDBJ databases">
        <authorList>
            <person name="Sun Q."/>
            <person name="Zhou Y."/>
        </authorList>
    </citation>
    <scope>NUCLEOTIDE SEQUENCE</scope>
    <source>
        <strain evidence="3">CGMCC 1.15448</strain>
    </source>
</reference>
<protein>
    <recommendedName>
        <fullName evidence="5">DUF1016 domain-containing protein</fullName>
    </recommendedName>
</protein>
<dbReference type="InterPro" id="IPR009362">
    <property type="entry name" value="YhcG_C"/>
</dbReference>
<evidence type="ECO:0008006" key="5">
    <source>
        <dbReference type="Google" id="ProtNLM"/>
    </source>
</evidence>
<reference evidence="3" key="1">
    <citation type="journal article" date="2014" name="Int. J. Syst. Evol. Microbiol.">
        <title>Complete genome sequence of Corynebacterium casei LMG S-19264T (=DSM 44701T), isolated from a smear-ripened cheese.</title>
        <authorList>
            <consortium name="US DOE Joint Genome Institute (JGI-PGF)"/>
            <person name="Walter F."/>
            <person name="Albersmeier A."/>
            <person name="Kalinowski J."/>
            <person name="Ruckert C."/>
        </authorList>
    </citation>
    <scope>NUCLEOTIDE SEQUENCE</scope>
    <source>
        <strain evidence="3">CGMCC 1.15448</strain>
    </source>
</reference>
<proteinExistence type="predicted"/>
<evidence type="ECO:0000259" key="1">
    <source>
        <dbReference type="Pfam" id="PF06250"/>
    </source>
</evidence>
<dbReference type="Pfam" id="PF17761">
    <property type="entry name" value="DUF1016_N"/>
    <property type="match status" value="1"/>
</dbReference>
<name>A0A8J2UH60_9BACT</name>
<evidence type="ECO:0000313" key="3">
    <source>
        <dbReference type="EMBL" id="GGB16962.1"/>
    </source>
</evidence>
<evidence type="ECO:0000259" key="2">
    <source>
        <dbReference type="Pfam" id="PF17761"/>
    </source>
</evidence>
<dbReference type="PANTHER" id="PTHR30547:SF0">
    <property type="entry name" value="BLR8175 PROTEIN"/>
    <property type="match status" value="1"/>
</dbReference>
<dbReference type="EMBL" id="BMJC01000005">
    <property type="protein sequence ID" value="GGB16962.1"/>
    <property type="molecule type" value="Genomic_DNA"/>
</dbReference>
<gene>
    <name evidence="3" type="ORF">GCM10011511_45940</name>
</gene>
<dbReference type="AlphaFoldDB" id="A0A8J2UH60"/>
<feature type="domain" description="YhcG N-terminal" evidence="2">
    <location>
        <begin position="18"/>
        <end position="172"/>
    </location>
</feature>
<feature type="domain" description="YhcG PDDEXK nuclease" evidence="1">
    <location>
        <begin position="194"/>
        <end position="347"/>
    </location>
</feature>
<dbReference type="PANTHER" id="PTHR30547">
    <property type="entry name" value="UNCHARACTERIZED PROTEIN YHCG-RELATED"/>
    <property type="match status" value="1"/>
</dbReference>
<dbReference type="InterPro" id="IPR053148">
    <property type="entry name" value="PD-DEXK-like_domain"/>
</dbReference>
<dbReference type="Pfam" id="PF06250">
    <property type="entry name" value="YhcG_C"/>
    <property type="match status" value="1"/>
</dbReference>
<sequence>MGQTFLPNKQYKDWIVELKGRIQTAQIKAAVTVNRQLLELYWELGREICEKQDRAKWGDGLIGQVAKDLTAAFPGMKGFSRANLFYIKKWYQFYRNEEIVQQAVGLFGMRQQKDGLGKVQQVVARIPWGHNVIIISKCKNLHEALFYVQKTIENNWSRAVLVMQIESKFYERSGKIINNFDKALAAPQADLARETLKNPYSFDFLSIGDKAKERDLELALAGHIQHFLLELGQGFAFLGRQFPLEVGGEHFYLDLLFYHTRLRCYVVVELKATAFEPGHAGQLNFYLNVVNAQLKHEQDQQSIGILLCKTPNKVIVEYALKDILNPLGVAEYRISDSIPENLRGDLPSIEELERELGAGENGYVNK</sequence>
<dbReference type="GO" id="GO:0003676">
    <property type="term" value="F:nucleic acid binding"/>
    <property type="evidence" value="ECO:0007669"/>
    <property type="project" value="InterPro"/>
</dbReference>
<comment type="caution">
    <text evidence="3">The sequence shown here is derived from an EMBL/GenBank/DDBJ whole genome shotgun (WGS) entry which is preliminary data.</text>
</comment>
<organism evidence="3 4">
    <name type="scientific">Puia dinghuensis</name>
    <dbReference type="NCBI Taxonomy" id="1792502"/>
    <lineage>
        <taxon>Bacteria</taxon>
        <taxon>Pseudomonadati</taxon>
        <taxon>Bacteroidota</taxon>
        <taxon>Chitinophagia</taxon>
        <taxon>Chitinophagales</taxon>
        <taxon>Chitinophagaceae</taxon>
        <taxon>Puia</taxon>
    </lineage>
</organism>
<dbReference type="Proteomes" id="UP000607559">
    <property type="component" value="Unassembled WGS sequence"/>
</dbReference>
<accession>A0A8J2UH60</accession>
<dbReference type="InterPro" id="IPR041527">
    <property type="entry name" value="YhcG_N"/>
</dbReference>
<dbReference type="Gene3D" id="3.40.1350.10">
    <property type="match status" value="1"/>
</dbReference>